<keyword evidence="4" id="KW-1185">Reference proteome</keyword>
<dbReference type="AlphaFoldDB" id="A0A4Q0NZQ7"/>
<proteinExistence type="predicted"/>
<dbReference type="Proteomes" id="UP000289821">
    <property type="component" value="Unassembled WGS sequence"/>
</dbReference>
<accession>A0A4Q0NZQ7</accession>
<evidence type="ECO:0000313" key="3">
    <source>
        <dbReference type="EMBL" id="RXG18463.1"/>
    </source>
</evidence>
<feature type="signal peptide" evidence="2">
    <location>
        <begin position="1"/>
        <end position="25"/>
    </location>
</feature>
<sequence>MKFYLSKICILTCILFVITSSQSIAQKATEEVLNATFSKAQLEDKKVLVIFHASWCGWCKKMEKQLKDPQISESIDDTFVITYLAVMEAKDKKDQENSGAAHQFLR</sequence>
<evidence type="ECO:0000256" key="2">
    <source>
        <dbReference type="SAM" id="SignalP"/>
    </source>
</evidence>
<dbReference type="InterPro" id="IPR036249">
    <property type="entry name" value="Thioredoxin-like_sf"/>
</dbReference>
<reference evidence="3 4" key="1">
    <citation type="submission" date="2018-07" db="EMBL/GenBank/DDBJ databases">
        <title>Leeuwenhoekiella genomics.</title>
        <authorList>
            <person name="Tahon G."/>
            <person name="Willems A."/>
        </authorList>
    </citation>
    <scope>NUCLEOTIDE SEQUENCE [LARGE SCALE GENOMIC DNA]</scope>
    <source>
        <strain evidence="3 4">R-50232</strain>
    </source>
</reference>
<dbReference type="EMBL" id="QOVI01000001">
    <property type="protein sequence ID" value="RXG18463.1"/>
    <property type="molecule type" value="Genomic_DNA"/>
</dbReference>
<dbReference type="PROSITE" id="PS00194">
    <property type="entry name" value="THIOREDOXIN_1"/>
    <property type="match status" value="1"/>
</dbReference>
<keyword evidence="2" id="KW-0732">Signal</keyword>
<name>A0A4Q0NZQ7_9FLAO</name>
<dbReference type="InterPro" id="IPR017937">
    <property type="entry name" value="Thioredoxin_CS"/>
</dbReference>
<dbReference type="CDD" id="cd02961">
    <property type="entry name" value="PDI_a_family"/>
    <property type="match status" value="1"/>
</dbReference>
<feature type="chain" id="PRO_5020440116" evidence="2">
    <location>
        <begin position="26"/>
        <end position="106"/>
    </location>
</feature>
<dbReference type="OrthoDB" id="120730at2"/>
<dbReference type="Pfam" id="PF13899">
    <property type="entry name" value="Thioredoxin_7"/>
    <property type="match status" value="1"/>
</dbReference>
<gene>
    <name evidence="3" type="ORF">DSM04_101660</name>
</gene>
<evidence type="ECO:0000313" key="4">
    <source>
        <dbReference type="Proteomes" id="UP000289821"/>
    </source>
</evidence>
<comment type="caution">
    <text evidence="3">The sequence shown here is derived from an EMBL/GenBank/DDBJ whole genome shotgun (WGS) entry which is preliminary data.</text>
</comment>
<dbReference type="RefSeq" id="WP_128760004.1">
    <property type="nucleotide sequence ID" value="NZ_QOVI01000001.1"/>
</dbReference>
<dbReference type="Gene3D" id="3.40.30.10">
    <property type="entry name" value="Glutaredoxin"/>
    <property type="match status" value="1"/>
</dbReference>
<keyword evidence="1" id="KW-0676">Redox-active center</keyword>
<organism evidence="3 4">
    <name type="scientific">Leeuwenhoekiella aestuarii</name>
    <dbReference type="NCBI Taxonomy" id="2249426"/>
    <lineage>
        <taxon>Bacteria</taxon>
        <taxon>Pseudomonadati</taxon>
        <taxon>Bacteroidota</taxon>
        <taxon>Flavobacteriia</taxon>
        <taxon>Flavobacteriales</taxon>
        <taxon>Flavobacteriaceae</taxon>
        <taxon>Leeuwenhoekiella</taxon>
    </lineage>
</organism>
<protein>
    <submittedName>
        <fullName evidence="3">Thioredoxin-like protein</fullName>
    </submittedName>
</protein>
<evidence type="ECO:0000256" key="1">
    <source>
        <dbReference type="ARBA" id="ARBA00023284"/>
    </source>
</evidence>
<dbReference type="SUPFAM" id="SSF52833">
    <property type="entry name" value="Thioredoxin-like"/>
    <property type="match status" value="1"/>
</dbReference>